<name>A0A3M9MQ69_9BACT</name>
<reference evidence="1 2" key="1">
    <citation type="submission" date="2018-11" db="EMBL/GenBank/DDBJ databases">
        <title>Rufibacter latericius sp. nov., isolated from water in Baiyang Lake.</title>
        <authorList>
            <person name="Yang Y."/>
        </authorList>
    </citation>
    <scope>NUCLEOTIDE SEQUENCE [LARGE SCALE GENOMIC DNA]</scope>
    <source>
        <strain evidence="1 2">MCC P1</strain>
    </source>
</reference>
<proteinExistence type="predicted"/>
<accession>A0A3M9MQ69</accession>
<comment type="caution">
    <text evidence="1">The sequence shown here is derived from an EMBL/GenBank/DDBJ whole genome shotgun (WGS) entry which is preliminary data.</text>
</comment>
<sequence length="88" mass="10502">MTDIRDVKEPLLVKNPLNTKHFNLMPLFWLTDKENAKSPHELSENIEEIIRFVTLYHHPQEADPMQLKTTLGFLFDLKDMFHHMTELK</sequence>
<evidence type="ECO:0000313" key="1">
    <source>
        <dbReference type="EMBL" id="RNI27660.1"/>
    </source>
</evidence>
<evidence type="ECO:0000313" key="2">
    <source>
        <dbReference type="Proteomes" id="UP000271010"/>
    </source>
</evidence>
<protein>
    <submittedName>
        <fullName evidence="1">Uncharacterized protein</fullName>
    </submittedName>
</protein>
<gene>
    <name evidence="1" type="ORF">EFA69_16205</name>
</gene>
<dbReference type="OrthoDB" id="970970at2"/>
<organism evidence="1 2">
    <name type="scientific">Rufibacter immobilis</name>
    <dbReference type="NCBI Taxonomy" id="1348778"/>
    <lineage>
        <taxon>Bacteria</taxon>
        <taxon>Pseudomonadati</taxon>
        <taxon>Bacteroidota</taxon>
        <taxon>Cytophagia</taxon>
        <taxon>Cytophagales</taxon>
        <taxon>Hymenobacteraceae</taxon>
        <taxon>Rufibacter</taxon>
    </lineage>
</organism>
<dbReference type="RefSeq" id="WP_123134128.1">
    <property type="nucleotide sequence ID" value="NZ_RJJE01000017.1"/>
</dbReference>
<dbReference type="EMBL" id="RJJE01000017">
    <property type="protein sequence ID" value="RNI27660.1"/>
    <property type="molecule type" value="Genomic_DNA"/>
</dbReference>
<dbReference type="Proteomes" id="UP000271010">
    <property type="component" value="Unassembled WGS sequence"/>
</dbReference>
<keyword evidence="2" id="KW-1185">Reference proteome</keyword>
<dbReference type="AlphaFoldDB" id="A0A3M9MQ69"/>